<name>A0AAQ3JMR9_9LILI</name>
<evidence type="ECO:0000256" key="1">
    <source>
        <dbReference type="SAM" id="MobiDB-lite"/>
    </source>
</evidence>
<keyword evidence="2" id="KW-0472">Membrane</keyword>
<evidence type="ECO:0000313" key="3">
    <source>
        <dbReference type="EMBL" id="WOK91757.1"/>
    </source>
</evidence>
<keyword evidence="4" id="KW-1185">Reference proteome</keyword>
<feature type="region of interest" description="Disordered" evidence="1">
    <location>
        <begin position="70"/>
        <end position="105"/>
    </location>
</feature>
<accession>A0AAQ3JMR9</accession>
<dbReference type="Proteomes" id="UP001327560">
    <property type="component" value="Chromosome 1"/>
</dbReference>
<keyword evidence="2" id="KW-1133">Transmembrane helix</keyword>
<gene>
    <name evidence="3" type="ORF">Cni_G00448</name>
</gene>
<protein>
    <submittedName>
        <fullName evidence="3">Uncharacterized protein</fullName>
    </submittedName>
</protein>
<evidence type="ECO:0000256" key="2">
    <source>
        <dbReference type="SAM" id="Phobius"/>
    </source>
</evidence>
<dbReference type="AlphaFoldDB" id="A0AAQ3JMR9"/>
<proteinExistence type="predicted"/>
<organism evidence="3 4">
    <name type="scientific">Canna indica</name>
    <name type="common">Indian-shot</name>
    <dbReference type="NCBI Taxonomy" id="4628"/>
    <lineage>
        <taxon>Eukaryota</taxon>
        <taxon>Viridiplantae</taxon>
        <taxon>Streptophyta</taxon>
        <taxon>Embryophyta</taxon>
        <taxon>Tracheophyta</taxon>
        <taxon>Spermatophyta</taxon>
        <taxon>Magnoliopsida</taxon>
        <taxon>Liliopsida</taxon>
        <taxon>Zingiberales</taxon>
        <taxon>Cannaceae</taxon>
        <taxon>Canna</taxon>
    </lineage>
</organism>
<dbReference type="EMBL" id="CP136890">
    <property type="protein sequence ID" value="WOK91757.1"/>
    <property type="molecule type" value="Genomic_DNA"/>
</dbReference>
<feature type="transmembrane region" description="Helical" evidence="2">
    <location>
        <begin position="6"/>
        <end position="22"/>
    </location>
</feature>
<keyword evidence="2" id="KW-0812">Transmembrane</keyword>
<sequence length="105" mass="11135">MTQSAAASNFIAVMALMSYLWISSQARATVMFVDLHGGEESRIAREILSELPPPDSGDGRGRVYTELRGENEVVGTQELYDPMRTVPGGPNPKHDGGDAGNGGGD</sequence>
<evidence type="ECO:0000313" key="4">
    <source>
        <dbReference type="Proteomes" id="UP001327560"/>
    </source>
</evidence>
<reference evidence="3 4" key="1">
    <citation type="submission" date="2023-10" db="EMBL/GenBank/DDBJ databases">
        <title>Chromosome-scale genome assembly provides insights into flower coloration mechanisms of Canna indica.</title>
        <authorList>
            <person name="Li C."/>
        </authorList>
    </citation>
    <scope>NUCLEOTIDE SEQUENCE [LARGE SCALE GENOMIC DNA]</scope>
    <source>
        <tissue evidence="3">Flower</tissue>
    </source>
</reference>